<feature type="transmembrane region" description="Helical" evidence="1">
    <location>
        <begin position="133"/>
        <end position="155"/>
    </location>
</feature>
<dbReference type="EMBL" id="WVDC01000005">
    <property type="protein sequence ID" value="NKW42325.1"/>
    <property type="molecule type" value="Genomic_DNA"/>
</dbReference>
<dbReference type="Proteomes" id="UP000808906">
    <property type="component" value="Unassembled WGS sequence"/>
</dbReference>
<evidence type="ECO:0000313" key="4">
    <source>
        <dbReference type="EMBL" id="NKW42325.1"/>
    </source>
</evidence>
<keyword evidence="1" id="KW-0812">Transmembrane</keyword>
<dbReference type="Proteomes" id="UP000608063">
    <property type="component" value="Unassembled WGS sequence"/>
</dbReference>
<dbReference type="EMBL" id="WUXR01000001">
    <property type="protein sequence ID" value="MBM4564733.1"/>
    <property type="molecule type" value="Genomic_DNA"/>
</dbReference>
<dbReference type="AlphaFoldDB" id="A0A9Q5F5I7"/>
<feature type="transmembrane region" description="Helical" evidence="1">
    <location>
        <begin position="175"/>
        <end position="196"/>
    </location>
</feature>
<organism evidence="3 5">
    <name type="scientific">Rhodococcus hoagii</name>
    <name type="common">Corynebacterium equii</name>
    <dbReference type="NCBI Taxonomy" id="43767"/>
    <lineage>
        <taxon>Bacteria</taxon>
        <taxon>Bacillati</taxon>
        <taxon>Actinomycetota</taxon>
        <taxon>Actinomycetes</taxon>
        <taxon>Mycobacteriales</taxon>
        <taxon>Nocardiaceae</taxon>
        <taxon>Prescottella</taxon>
    </lineage>
</organism>
<keyword evidence="1" id="KW-0472">Membrane</keyword>
<reference evidence="2" key="1">
    <citation type="submission" date="2019-11" db="EMBL/GenBank/DDBJ databases">
        <title>Spread of Macrolides and rifampicin resistant Rhodococcus equi in clinical isolates in the USA.</title>
        <authorList>
            <person name="Alvarez-Narvaez S."/>
            <person name="Huber L."/>
            <person name="Cohen N.D."/>
            <person name="Slovis N."/>
            <person name="Greiter M."/>
            <person name="Giguere S."/>
            <person name="Hart K."/>
        </authorList>
    </citation>
    <scope>NUCLEOTIDE SEQUENCE</scope>
    <source>
        <strain evidence="2">Lh_17</strain>
    </source>
</reference>
<accession>A0A9Q5F5I7</accession>
<evidence type="ECO:0000256" key="1">
    <source>
        <dbReference type="SAM" id="Phobius"/>
    </source>
</evidence>
<dbReference type="EMBL" id="WVBC01000034">
    <property type="protein sequence ID" value="NKT81314.1"/>
    <property type="molecule type" value="Genomic_DNA"/>
</dbReference>
<proteinExistence type="predicted"/>
<dbReference type="Proteomes" id="UP000603463">
    <property type="component" value="Unassembled WGS sequence"/>
</dbReference>
<sequence>MTDVVLGILAVLAGAVFCFRGLPAMRIVIAFWGAFAGFGLGAALVAAIGGDSYLSTALGWVVGILVAILFAVLAYLYYAVAVVLAMASAGFALGAGATVALGVTWNWVIVLVGVLIGIALAVLALAVDLPAMLLVIVSALGGAVAIVGGAMLLTGVLDATDFGHASITRTIDDDWWWYAFYLLLAVAGVVAQLRFLGRERSLRAQWQRVPERHQTA</sequence>
<feature type="transmembrane region" description="Helical" evidence="1">
    <location>
        <begin position="28"/>
        <end position="48"/>
    </location>
</feature>
<evidence type="ECO:0000313" key="5">
    <source>
        <dbReference type="Proteomes" id="UP000603463"/>
    </source>
</evidence>
<keyword evidence="1" id="KW-1133">Transmembrane helix</keyword>
<reference evidence="3" key="2">
    <citation type="journal article" date="2020" name="Environ. Microbiol.">
        <title>The novel and transferable erm(51) gene confers Macrolides, Lincosamides, and Streptogramins B (MLSB) resistance to clonal Rhodococcus equi in the environment.</title>
        <authorList>
            <person name="Huber L."/>
            <person name="Giguere S."/>
            <person name="Slovis N.M."/>
            <person name="Alvarez-Narvaez S."/>
            <person name="Hart K.A."/>
            <person name="Greiter M."/>
            <person name="Morris E.R.A."/>
            <person name="Cohen N.D."/>
        </authorList>
    </citation>
    <scope>NUCLEOTIDE SEQUENCE</scope>
    <source>
        <strain evidence="3">Lh_116_1</strain>
        <strain evidence="4">Lh_16_1</strain>
    </source>
</reference>
<dbReference type="RefSeq" id="WP_005513665.1">
    <property type="nucleotide sequence ID" value="NZ_CP095477.1"/>
</dbReference>
<feature type="transmembrane region" description="Helical" evidence="1">
    <location>
        <begin position="60"/>
        <end position="93"/>
    </location>
</feature>
<comment type="caution">
    <text evidence="3">The sequence shown here is derived from an EMBL/GenBank/DDBJ whole genome shotgun (WGS) entry which is preliminary data.</text>
</comment>
<gene>
    <name evidence="2" type="ORF">GS441_04515</name>
    <name evidence="3" type="ORF">GS882_24920</name>
    <name evidence="4" type="ORF">GS947_12070</name>
</gene>
<feature type="transmembrane region" description="Helical" evidence="1">
    <location>
        <begin position="105"/>
        <end position="126"/>
    </location>
</feature>
<name>A0A9Q5F5I7_RHOHA</name>
<protein>
    <submittedName>
        <fullName evidence="3">DUF4203 domain-containing protein</fullName>
    </submittedName>
</protein>
<evidence type="ECO:0000313" key="2">
    <source>
        <dbReference type="EMBL" id="MBM4564733.1"/>
    </source>
</evidence>
<evidence type="ECO:0000313" key="3">
    <source>
        <dbReference type="EMBL" id="NKT81314.1"/>
    </source>
</evidence>